<dbReference type="PANTHER" id="PTHR47739:SF1">
    <property type="entry name" value="TRNA1(VAL) (ADENINE(37)-N6)-METHYLTRANSFERASE"/>
    <property type="match status" value="1"/>
</dbReference>
<reference evidence="3" key="1">
    <citation type="journal article" date="2019" name="Int. J. Syst. Evol. Microbiol.">
        <title>The Global Catalogue of Microorganisms (GCM) 10K type strain sequencing project: providing services to taxonomists for standard genome sequencing and annotation.</title>
        <authorList>
            <consortium name="The Broad Institute Genomics Platform"/>
            <consortium name="The Broad Institute Genome Sequencing Center for Infectious Disease"/>
            <person name="Wu L."/>
            <person name="Ma J."/>
        </authorList>
    </citation>
    <scope>NUCLEOTIDE SEQUENCE [LARGE SCALE GENOMIC DNA]</scope>
    <source>
        <strain evidence="3">CCM 8896</strain>
    </source>
</reference>
<dbReference type="EC" id="2.1.1.223" evidence="2"/>
<dbReference type="Proteomes" id="UP001597267">
    <property type="component" value="Unassembled WGS sequence"/>
</dbReference>
<dbReference type="EMBL" id="JBHTOP010000026">
    <property type="protein sequence ID" value="MFD1672835.1"/>
    <property type="molecule type" value="Genomic_DNA"/>
</dbReference>
<dbReference type="InterPro" id="IPR050210">
    <property type="entry name" value="tRNA_Adenine-N(6)_MTase"/>
</dbReference>
<evidence type="ECO:0000313" key="3">
    <source>
        <dbReference type="Proteomes" id="UP001597267"/>
    </source>
</evidence>
<dbReference type="GO" id="GO:0032259">
    <property type="term" value="P:methylation"/>
    <property type="evidence" value="ECO:0007669"/>
    <property type="project" value="UniProtKB-KW"/>
</dbReference>
<sequence length="244" mass="27261">MLNDDERIDQLYSSNIKIIQSENVFSFSLDAVLLADFANVPKQGKVVDLCAGNGAVGLFLTAKTAAGITMIELQKKLADMAQRSIELNQLAAQVTMVNLDAKLATTAIEKDSIDYITCNPPYFRVQALSRKNPNPYLAIARHELKINIEDVLNISSQLLKTNGKVAIVFRPDRLDDLFTLFTKYHLAAKRIRFIYPKKDAPKEANMVLVEAIKQGKPNGVRILPPLFVYEQGVYSSEVRQLLYG</sequence>
<evidence type="ECO:0000259" key="1">
    <source>
        <dbReference type="Pfam" id="PF05175"/>
    </source>
</evidence>
<accession>A0ABW4JCF2</accession>
<organism evidence="2 3">
    <name type="scientific">Agrilactobacillus yilanensis</name>
    <dbReference type="NCBI Taxonomy" id="2485997"/>
    <lineage>
        <taxon>Bacteria</taxon>
        <taxon>Bacillati</taxon>
        <taxon>Bacillota</taxon>
        <taxon>Bacilli</taxon>
        <taxon>Lactobacillales</taxon>
        <taxon>Lactobacillaceae</taxon>
        <taxon>Agrilactobacillus</taxon>
    </lineage>
</organism>
<proteinExistence type="predicted"/>
<keyword evidence="2" id="KW-0808">Transferase</keyword>
<evidence type="ECO:0000313" key="2">
    <source>
        <dbReference type="EMBL" id="MFD1672835.1"/>
    </source>
</evidence>
<dbReference type="InterPro" id="IPR029063">
    <property type="entry name" value="SAM-dependent_MTases_sf"/>
</dbReference>
<dbReference type="InterPro" id="IPR007848">
    <property type="entry name" value="Small_mtfrase_dom"/>
</dbReference>
<feature type="domain" description="Methyltransferase small" evidence="1">
    <location>
        <begin position="16"/>
        <end position="144"/>
    </location>
</feature>
<dbReference type="CDD" id="cd02440">
    <property type="entry name" value="AdoMet_MTases"/>
    <property type="match status" value="1"/>
</dbReference>
<dbReference type="Pfam" id="PF05175">
    <property type="entry name" value="MTS"/>
    <property type="match status" value="1"/>
</dbReference>
<keyword evidence="3" id="KW-1185">Reference proteome</keyword>
<dbReference type="GO" id="GO:0008168">
    <property type="term" value="F:methyltransferase activity"/>
    <property type="evidence" value="ECO:0007669"/>
    <property type="project" value="UniProtKB-KW"/>
</dbReference>
<name>A0ABW4JCF2_9LACO</name>
<dbReference type="RefSeq" id="WP_125713036.1">
    <property type="nucleotide sequence ID" value="NZ_JBHTOP010000026.1"/>
</dbReference>
<dbReference type="PANTHER" id="PTHR47739">
    <property type="entry name" value="TRNA1(VAL) (ADENINE(37)-N6)-METHYLTRANSFERASE"/>
    <property type="match status" value="1"/>
</dbReference>
<comment type="caution">
    <text evidence="2">The sequence shown here is derived from an EMBL/GenBank/DDBJ whole genome shotgun (WGS) entry which is preliminary data.</text>
</comment>
<dbReference type="SUPFAM" id="SSF53335">
    <property type="entry name" value="S-adenosyl-L-methionine-dependent methyltransferases"/>
    <property type="match status" value="1"/>
</dbReference>
<dbReference type="Gene3D" id="3.40.50.150">
    <property type="entry name" value="Vaccinia Virus protein VP39"/>
    <property type="match status" value="1"/>
</dbReference>
<protein>
    <submittedName>
        <fullName evidence="2">tRNA1(Val) (Adenine(37)-N6)-methyltransferase</fullName>
        <ecNumber evidence="2">2.1.1.223</ecNumber>
    </submittedName>
</protein>
<keyword evidence="2" id="KW-0489">Methyltransferase</keyword>
<gene>
    <name evidence="2" type="ORF">ACFQ5M_12050</name>
</gene>